<evidence type="ECO:0000313" key="1">
    <source>
        <dbReference type="EMBL" id="SBQ84323.1"/>
    </source>
</evidence>
<dbReference type="AlphaFoldDB" id="A0A1A8HMA8"/>
<reference evidence="1" key="2">
    <citation type="submission" date="2016-06" db="EMBL/GenBank/DDBJ databases">
        <title>The genome of a short-lived fish provides insights into sex chromosome evolution and the genetic control of aging.</title>
        <authorList>
            <person name="Reichwald K."/>
            <person name="Felder M."/>
            <person name="Petzold A."/>
            <person name="Koch P."/>
            <person name="Groth M."/>
            <person name="Platzer M."/>
        </authorList>
    </citation>
    <scope>NUCLEOTIDE SEQUENCE</scope>
    <source>
        <tissue evidence="1">Brain</tissue>
    </source>
</reference>
<organism evidence="1">
    <name type="scientific">Nothobranchius korthausae</name>
    <dbReference type="NCBI Taxonomy" id="1143690"/>
    <lineage>
        <taxon>Eukaryota</taxon>
        <taxon>Metazoa</taxon>
        <taxon>Chordata</taxon>
        <taxon>Craniata</taxon>
        <taxon>Vertebrata</taxon>
        <taxon>Euteleostomi</taxon>
        <taxon>Actinopterygii</taxon>
        <taxon>Neopterygii</taxon>
        <taxon>Teleostei</taxon>
        <taxon>Neoteleostei</taxon>
        <taxon>Acanthomorphata</taxon>
        <taxon>Ovalentaria</taxon>
        <taxon>Atherinomorphae</taxon>
        <taxon>Cyprinodontiformes</taxon>
        <taxon>Nothobranchiidae</taxon>
        <taxon>Nothobranchius</taxon>
    </lineage>
</organism>
<name>A0A1A8HMA8_9TELE</name>
<dbReference type="EMBL" id="HAEC01016102">
    <property type="protein sequence ID" value="SBQ84323.1"/>
    <property type="molecule type" value="Transcribed_RNA"/>
</dbReference>
<reference evidence="1" key="1">
    <citation type="submission" date="2016-05" db="EMBL/GenBank/DDBJ databases">
        <authorList>
            <person name="Lavstsen T."/>
            <person name="Jespersen J.S."/>
        </authorList>
    </citation>
    <scope>NUCLEOTIDE SEQUENCE</scope>
    <source>
        <tissue evidence="1">Brain</tissue>
    </source>
</reference>
<protein>
    <submittedName>
        <fullName evidence="1">Uncharacterized protein</fullName>
    </submittedName>
</protein>
<gene>
    <name evidence="1" type="primary">Nfu_g_1_010536</name>
</gene>
<accession>A0A1A8HMA8</accession>
<proteinExistence type="predicted"/>
<feature type="non-terminal residue" evidence="1">
    <location>
        <position position="134"/>
    </location>
</feature>
<sequence length="134" mass="15212">SFVKTITVLLSAETQKKPLWVRTDKREDGFTVYAENYGSEHALCGMLQEKAQNRTSFSHGRENLQLGIKYLLQILCLADGQPVLLYMKEPELWNFTSTHVIPGKALTSRNEKWDAMLLDPTISLIPEGSDMKPK</sequence>
<feature type="non-terminal residue" evidence="1">
    <location>
        <position position="1"/>
    </location>
</feature>